<evidence type="ECO:0000256" key="5">
    <source>
        <dbReference type="ARBA" id="ARBA00023239"/>
    </source>
</evidence>
<evidence type="ECO:0000256" key="4">
    <source>
        <dbReference type="ARBA" id="ARBA00022909"/>
    </source>
</evidence>
<gene>
    <name evidence="10" type="primary">folB</name>
    <name evidence="11" type="ORF">B5G22_10830</name>
    <name evidence="9" type="ORF">LMB76_06335</name>
    <name evidence="10" type="ORF">PSQ53_01470</name>
</gene>
<evidence type="ECO:0000259" key="8">
    <source>
        <dbReference type="SMART" id="SM00905"/>
    </source>
</evidence>
<accession>A0A1S9AP92</accession>
<dbReference type="Proteomes" id="UP000195868">
    <property type="component" value="Unassembled WGS sequence"/>
</dbReference>
<dbReference type="SMART" id="SM00905">
    <property type="entry name" value="FolB"/>
    <property type="match status" value="1"/>
</dbReference>
<comment type="pathway">
    <text evidence="2 7">Cofactor biosynthesis; tetrahydrofolate biosynthesis; 2-amino-4-hydroxy-6-hydroxymethyl-7,8-dihydropteridine diphosphate from 7,8-dihydroneopterin triphosphate: step 3/4.</text>
</comment>
<dbReference type="EMBL" id="JAQTKT010000001">
    <property type="protein sequence ID" value="MDD1381660.1"/>
    <property type="molecule type" value="Genomic_DNA"/>
</dbReference>
<dbReference type="SUPFAM" id="SSF55620">
    <property type="entry name" value="Tetrahydrobiopterin biosynthesis enzymes-like"/>
    <property type="match status" value="1"/>
</dbReference>
<evidence type="ECO:0000256" key="6">
    <source>
        <dbReference type="ARBA" id="ARBA00037702"/>
    </source>
</evidence>
<dbReference type="PANTHER" id="PTHR42844">
    <property type="entry name" value="DIHYDRONEOPTERIN ALDOLASE 1-RELATED"/>
    <property type="match status" value="1"/>
</dbReference>
<protein>
    <recommendedName>
        <fullName evidence="7">7,8-dihydroneopterin aldolase</fullName>
        <ecNumber evidence="7">4.1.2.25</ecNumber>
    </recommendedName>
</protein>
<evidence type="ECO:0000313" key="9">
    <source>
        <dbReference type="EMBL" id="MCC4477835.1"/>
    </source>
</evidence>
<dbReference type="GO" id="GO:0004150">
    <property type="term" value="F:dihydroneopterin aldolase activity"/>
    <property type="evidence" value="ECO:0007669"/>
    <property type="project" value="UniProtKB-UniRule"/>
</dbReference>
<keyword evidence="5 7" id="KW-0456">Lyase</keyword>
<evidence type="ECO:0000256" key="1">
    <source>
        <dbReference type="ARBA" id="ARBA00001353"/>
    </source>
</evidence>
<dbReference type="UniPathway" id="UPA00077">
    <property type="reaction ID" value="UER00154"/>
</dbReference>
<feature type="domain" description="Dihydroneopterin aldolase/epimerase" evidence="8">
    <location>
        <begin position="4"/>
        <end position="117"/>
    </location>
</feature>
<reference evidence="11" key="2">
    <citation type="journal article" date="2018" name="BMC Genomics">
        <title>Whole genome sequencing and function prediction of 133 gut anaerobes isolated from chicken caecum in pure cultures.</title>
        <authorList>
            <person name="Medvecky M."/>
            <person name="Cejkova D."/>
            <person name="Polansky O."/>
            <person name="Karasova D."/>
            <person name="Kubasova T."/>
            <person name="Cizek A."/>
            <person name="Rychlik I."/>
        </authorList>
    </citation>
    <scope>NUCLEOTIDE SEQUENCE</scope>
    <source>
        <strain evidence="11">An71</strain>
    </source>
</reference>
<dbReference type="GO" id="GO:0046656">
    <property type="term" value="P:folic acid biosynthetic process"/>
    <property type="evidence" value="ECO:0007669"/>
    <property type="project" value="UniProtKB-UniRule"/>
</dbReference>
<evidence type="ECO:0000256" key="2">
    <source>
        <dbReference type="ARBA" id="ARBA00005013"/>
    </source>
</evidence>
<proteinExistence type="inferred from homology"/>
<dbReference type="EMBL" id="NFHN01000064">
    <property type="protein sequence ID" value="OUN41871.1"/>
    <property type="molecule type" value="Genomic_DNA"/>
</dbReference>
<dbReference type="GO" id="GO:0005737">
    <property type="term" value="C:cytoplasm"/>
    <property type="evidence" value="ECO:0007669"/>
    <property type="project" value="TreeGrafter"/>
</dbReference>
<dbReference type="AlphaFoldDB" id="A0A1S9AP92"/>
<name>A0A1S9AP92_LIMRT</name>
<organism evidence="10 13">
    <name type="scientific">Limosilactobacillus reuteri</name>
    <name type="common">Lactobacillus reuteri</name>
    <dbReference type="NCBI Taxonomy" id="1598"/>
    <lineage>
        <taxon>Bacteria</taxon>
        <taxon>Bacillati</taxon>
        <taxon>Bacillota</taxon>
        <taxon>Bacilli</taxon>
        <taxon>Lactobacillales</taxon>
        <taxon>Lactobacillaceae</taxon>
        <taxon>Limosilactobacillus</taxon>
    </lineage>
</organism>
<dbReference type="InterPro" id="IPR006156">
    <property type="entry name" value="Dihydroneopterin_aldolase"/>
</dbReference>
<dbReference type="InterPro" id="IPR006157">
    <property type="entry name" value="FolB_dom"/>
</dbReference>
<dbReference type="NCBIfam" id="TIGR00525">
    <property type="entry name" value="folB"/>
    <property type="match status" value="1"/>
</dbReference>
<comment type="similarity">
    <text evidence="3 7">Belongs to the DHNA family.</text>
</comment>
<comment type="catalytic activity">
    <reaction evidence="1 7">
        <text>7,8-dihydroneopterin = 6-hydroxymethyl-7,8-dihydropterin + glycolaldehyde</text>
        <dbReference type="Rhea" id="RHEA:10540"/>
        <dbReference type="ChEBI" id="CHEBI:17001"/>
        <dbReference type="ChEBI" id="CHEBI:17071"/>
        <dbReference type="ChEBI" id="CHEBI:44841"/>
        <dbReference type="EC" id="4.1.2.25"/>
    </reaction>
</comment>
<dbReference type="Proteomes" id="UP001217945">
    <property type="component" value="Unassembled WGS sequence"/>
</dbReference>
<reference evidence="12" key="1">
    <citation type="submission" date="2017-04" db="EMBL/GenBank/DDBJ databases">
        <title>Function of individual gut microbiota members based on whole genome sequencing of pure cultures obtained from chicken caecum.</title>
        <authorList>
            <person name="Medvecky M."/>
            <person name="Cejkova D."/>
            <person name="Polansky O."/>
            <person name="Karasova D."/>
            <person name="Kubasova T."/>
            <person name="Cizek A."/>
            <person name="Rychlik I."/>
        </authorList>
    </citation>
    <scope>NUCLEOTIDE SEQUENCE [LARGE SCALE GENOMIC DNA]</scope>
    <source>
        <strain evidence="12">An71</strain>
    </source>
</reference>
<evidence type="ECO:0000313" key="11">
    <source>
        <dbReference type="EMBL" id="OUN41871.1"/>
    </source>
</evidence>
<dbReference type="Pfam" id="PF02152">
    <property type="entry name" value="FolB"/>
    <property type="match status" value="1"/>
</dbReference>
<comment type="caution">
    <text evidence="10">The sequence shown here is derived from an EMBL/GenBank/DDBJ whole genome shotgun (WGS) entry which is preliminary data.</text>
</comment>
<reference evidence="9" key="3">
    <citation type="submission" date="2021-10" db="EMBL/GenBank/DDBJ databases">
        <title>Evolutionary history and lifestyle of the vertebrate symbiont Limosilactobacillus reuteri.</title>
        <authorList>
            <person name="Zheng J."/>
            <person name="Li F."/>
            <person name="Gaenzle M."/>
            <person name="Walter J."/>
        </authorList>
    </citation>
    <scope>NUCLEOTIDE SEQUENCE</scope>
    <source>
        <strain evidence="9">GQ_1_3_1</strain>
    </source>
</reference>
<evidence type="ECO:0000313" key="12">
    <source>
        <dbReference type="Proteomes" id="UP000195868"/>
    </source>
</evidence>
<keyword evidence="4 7" id="KW-0289">Folate biosynthesis</keyword>
<dbReference type="GO" id="GO:0046654">
    <property type="term" value="P:tetrahydrofolate biosynthetic process"/>
    <property type="evidence" value="ECO:0007669"/>
    <property type="project" value="UniProtKB-UniRule"/>
</dbReference>
<dbReference type="InterPro" id="IPR043133">
    <property type="entry name" value="GTP-CH-I_C/QueF"/>
</dbReference>
<evidence type="ECO:0000256" key="3">
    <source>
        <dbReference type="ARBA" id="ARBA00005708"/>
    </source>
</evidence>
<dbReference type="PANTHER" id="PTHR42844:SF1">
    <property type="entry name" value="DIHYDRONEOPTERIN ALDOLASE 1-RELATED"/>
    <property type="match status" value="1"/>
</dbReference>
<sequence length="119" mass="13696">MGKIRINNMAFNTYNGVFAEEKKLGQKIEIDCEMDYPIETMVKTDELEETVSYADVYETIAEFVAHHNYNLIESLANNLLHELFKTYPMLNGIRLRIRKYSVPIAGIFDNVEIEVAGSK</sequence>
<dbReference type="EC" id="4.1.2.25" evidence="7"/>
<dbReference type="Proteomes" id="UP001198026">
    <property type="component" value="Unassembled WGS sequence"/>
</dbReference>
<comment type="function">
    <text evidence="6 7">Catalyzes the conversion of 7,8-dihydroneopterin to 6-hydroxymethyl-7,8-dihydropterin.</text>
</comment>
<dbReference type="EMBL" id="JAJGWB010000125">
    <property type="protein sequence ID" value="MCC4477835.1"/>
    <property type="molecule type" value="Genomic_DNA"/>
</dbReference>
<dbReference type="RefSeq" id="WP_078009455.1">
    <property type="nucleotide sequence ID" value="NZ_CAKMAK010000001.1"/>
</dbReference>
<dbReference type="Gene3D" id="3.30.1130.10">
    <property type="match status" value="1"/>
</dbReference>
<dbReference type="NCBIfam" id="TIGR00526">
    <property type="entry name" value="folB_dom"/>
    <property type="match status" value="1"/>
</dbReference>
<evidence type="ECO:0000313" key="13">
    <source>
        <dbReference type="Proteomes" id="UP001217945"/>
    </source>
</evidence>
<evidence type="ECO:0000256" key="7">
    <source>
        <dbReference type="RuleBase" id="RU362079"/>
    </source>
</evidence>
<evidence type="ECO:0000313" key="10">
    <source>
        <dbReference type="EMBL" id="MDD1381660.1"/>
    </source>
</evidence>
<reference evidence="10" key="4">
    <citation type="submission" date="2023-02" db="EMBL/GenBank/DDBJ databases">
        <title>Complete genome sequence of Limosilactobacillus reuteri SRCM217616 isolated from Bos taurus feces.</title>
        <authorList>
            <person name="Yang H.-G."/>
            <person name="Kim J.-W."/>
            <person name="Ha G.-S."/>
            <person name="Yang H.-J."/>
            <person name="Jeong D.-Y."/>
        </authorList>
    </citation>
    <scope>NUCLEOTIDE SEQUENCE</scope>
    <source>
        <strain evidence="10">SRCM217616</strain>
    </source>
</reference>